<dbReference type="Proteomes" id="UP000005726">
    <property type="component" value="Unassembled WGS sequence"/>
</dbReference>
<feature type="domain" description="Outer membrane protein assembly factor BamE" evidence="5">
    <location>
        <begin position="54"/>
        <end position="123"/>
    </location>
</feature>
<dbReference type="InterPro" id="IPR037873">
    <property type="entry name" value="BamE-like"/>
</dbReference>
<sequence>MCSLILCQKRNLITMCCKMFHRNLLIIALLLLSMLIVGCSTLEKVVYRPDMNQGNYLSHHDVEKIEKGMTQQQVAYILGTPMLRDPFGSRTWFYVFRQQTGHEKITQRTLTLLFDADGALINIEK</sequence>
<dbReference type="eggNOG" id="COG2913">
    <property type="taxonomic scope" value="Bacteria"/>
</dbReference>
<dbReference type="STRING" id="663321.REG_0718"/>
<evidence type="ECO:0000256" key="2">
    <source>
        <dbReference type="ARBA" id="ARBA00023136"/>
    </source>
</evidence>
<dbReference type="GO" id="GO:0043165">
    <property type="term" value="P:Gram-negative-bacterium-type cell outer membrane assembly"/>
    <property type="evidence" value="ECO:0007669"/>
    <property type="project" value="UniProtKB-UniRule"/>
</dbReference>
<comment type="subunit">
    <text evidence="4">Part of the Bam complex, which is composed of the outer membrane protein BamA, and four lipoproteins BamB, BamC, BamD and BamE.</text>
</comment>
<dbReference type="InterPro" id="IPR007450">
    <property type="entry name" value="BamE_dom"/>
</dbReference>
<comment type="similarity">
    <text evidence="4">Belongs to the BamE family.</text>
</comment>
<reference evidence="6" key="1">
    <citation type="journal article" date="2009" name="Environ. Microbiol.">
        <title>Dynamics of genome evolution in facultative symbionts of aphids.</title>
        <authorList>
            <person name="Degnan P.H."/>
            <person name="Leonardo T.E."/>
            <person name="Cass B.N."/>
            <person name="Hurwitz B."/>
            <person name="Stern D."/>
            <person name="Gibbs R.A."/>
            <person name="Richards S."/>
            <person name="Moran N.A."/>
        </authorList>
    </citation>
    <scope>NUCLEOTIDE SEQUENCE [LARGE SCALE GENOMIC DNA]</scope>
    <source>
        <strain evidence="6">LSR1</strain>
    </source>
</reference>
<dbReference type="NCBIfam" id="NF008585">
    <property type="entry name" value="PRK11548.1"/>
    <property type="match status" value="1"/>
</dbReference>
<dbReference type="GO" id="GO:1990063">
    <property type="term" value="C:Bam protein complex"/>
    <property type="evidence" value="ECO:0007669"/>
    <property type="project" value="TreeGrafter"/>
</dbReference>
<keyword evidence="3 4" id="KW-0998">Cell outer membrane</keyword>
<dbReference type="Pfam" id="PF04355">
    <property type="entry name" value="BamE"/>
    <property type="match status" value="1"/>
</dbReference>
<gene>
    <name evidence="6" type="primary">smpA</name>
    <name evidence="4" type="synonym">bamE</name>
    <name evidence="6" type="ORF">REG_0718</name>
</gene>
<dbReference type="GO" id="GO:0051205">
    <property type="term" value="P:protein insertion into membrane"/>
    <property type="evidence" value="ECO:0007669"/>
    <property type="project" value="UniProtKB-UniRule"/>
</dbReference>
<accession>E0WS03</accession>
<evidence type="ECO:0000256" key="4">
    <source>
        <dbReference type="HAMAP-Rule" id="MF_00925"/>
    </source>
</evidence>
<organism evidence="6 7">
    <name type="scientific">Candidatus Regiella insecticola LSR1</name>
    <dbReference type="NCBI Taxonomy" id="663321"/>
    <lineage>
        <taxon>Bacteria</taxon>
        <taxon>Pseudomonadati</taxon>
        <taxon>Pseudomonadota</taxon>
        <taxon>Gammaproteobacteria</taxon>
        <taxon>Enterobacterales</taxon>
        <taxon>Enterobacteriaceae</taxon>
        <taxon>aphid secondary symbionts</taxon>
        <taxon>Candidatus Regiella</taxon>
    </lineage>
</organism>
<dbReference type="HAMAP" id="MF_00925">
    <property type="entry name" value="OM_assembly_BamE"/>
    <property type="match status" value="1"/>
</dbReference>
<keyword evidence="2 4" id="KW-0472">Membrane</keyword>
<keyword evidence="1 4" id="KW-0732">Signal</keyword>
<dbReference type="InterPro" id="IPR026592">
    <property type="entry name" value="BamE"/>
</dbReference>
<dbReference type="HOGENOM" id="CLU_083835_4_0_6"/>
<comment type="subcellular location">
    <subcellularLocation>
        <location evidence="4">Cell outer membrane</location>
    </subcellularLocation>
</comment>
<dbReference type="GO" id="GO:0030674">
    <property type="term" value="F:protein-macromolecule adaptor activity"/>
    <property type="evidence" value="ECO:0007669"/>
    <property type="project" value="TreeGrafter"/>
</dbReference>
<dbReference type="Gene3D" id="3.30.1450.10">
    <property type="match status" value="1"/>
</dbReference>
<comment type="function">
    <text evidence="4">Part of the outer membrane protein assembly complex, which is involved in assembly and insertion of beta-barrel proteins into the outer membrane.</text>
</comment>
<evidence type="ECO:0000256" key="1">
    <source>
        <dbReference type="ARBA" id="ARBA00022729"/>
    </source>
</evidence>
<dbReference type="EMBL" id="GL379590">
    <property type="protein sequence ID" value="EFL92137.1"/>
    <property type="molecule type" value="Genomic_DNA"/>
</dbReference>
<dbReference type="PANTHER" id="PTHR37482:SF1">
    <property type="entry name" value="OUTER MEMBRANE PROTEIN ASSEMBLY FACTOR BAME"/>
    <property type="match status" value="1"/>
</dbReference>
<evidence type="ECO:0000313" key="6">
    <source>
        <dbReference type="EMBL" id="EFL92137.1"/>
    </source>
</evidence>
<evidence type="ECO:0000259" key="5">
    <source>
        <dbReference type="Pfam" id="PF04355"/>
    </source>
</evidence>
<evidence type="ECO:0000256" key="3">
    <source>
        <dbReference type="ARBA" id="ARBA00023237"/>
    </source>
</evidence>
<keyword evidence="7" id="KW-1185">Reference proteome</keyword>
<name>E0WS03_9ENTR</name>
<protein>
    <recommendedName>
        <fullName evidence="4">Outer membrane protein assembly factor BamE</fullName>
    </recommendedName>
</protein>
<dbReference type="PANTHER" id="PTHR37482">
    <property type="entry name" value="OUTER MEMBRANE PROTEIN ASSEMBLY FACTOR BAME"/>
    <property type="match status" value="1"/>
</dbReference>
<proteinExistence type="inferred from homology"/>
<dbReference type="AlphaFoldDB" id="E0WS03"/>
<evidence type="ECO:0000313" key="7">
    <source>
        <dbReference type="Proteomes" id="UP000005726"/>
    </source>
</evidence>